<evidence type="ECO:0000313" key="2">
    <source>
        <dbReference type="Proteomes" id="UP001567350"/>
    </source>
</evidence>
<name>A0ABV4I8E9_9BURK</name>
<dbReference type="Proteomes" id="UP001567350">
    <property type="component" value="Unassembled WGS sequence"/>
</dbReference>
<gene>
    <name evidence="1" type="primary">gmtX</name>
    <name evidence="1" type="ORF">ACBP88_00785</name>
</gene>
<dbReference type="EMBL" id="JBGJLR010000001">
    <property type="protein sequence ID" value="MEZ2738001.1"/>
    <property type="molecule type" value="Genomic_DNA"/>
</dbReference>
<proteinExistence type="predicted"/>
<protein>
    <submittedName>
        <fullName evidence="1">Gamma-mobile-trio protein GmtX</fullName>
    </submittedName>
</protein>
<organism evidence="1 2">
    <name type="scientific">Comamonas jiangduensis</name>
    <dbReference type="NCBI Taxonomy" id="1194168"/>
    <lineage>
        <taxon>Bacteria</taxon>
        <taxon>Pseudomonadati</taxon>
        <taxon>Pseudomonadota</taxon>
        <taxon>Betaproteobacteria</taxon>
        <taxon>Burkholderiales</taxon>
        <taxon>Comamonadaceae</taxon>
        <taxon>Comamonas</taxon>
    </lineage>
</organism>
<reference evidence="1 2" key="1">
    <citation type="submission" date="2024-08" db="EMBL/GenBank/DDBJ databases">
        <authorList>
            <person name="Feng Z."/>
            <person name="Ronholm J."/>
        </authorList>
    </citation>
    <scope>NUCLEOTIDE SEQUENCE [LARGE SCALE GENOMIC DNA]</scope>
    <source>
        <strain evidence="1 2">4-AB0-8</strain>
    </source>
</reference>
<accession>A0ABV4I8E9</accession>
<sequence length="225" mass="25031">MTSLPCLPEDQFADALGLMHTLKTQALRENKRKNLELLWQVLEEMWREGCRDYGIAEVGRKLAKAGGPKTQSLRNEGGQDFRRLIEAFSACAGARSRSQMVRSRSQLDIAVEALPDSAVRAMFRQVVAENKLYKSQNDQLRSAFKQLSVKRPVDEVLPSEASASQSLSASVHPLTVHEKDLLRRNLSPERFEENGWTRLDNGGVVDDAGVVVLSPGFLDVVGKLL</sequence>
<dbReference type="NCBIfam" id="NF040692">
    <property type="entry name" value="recomb_assoc"/>
    <property type="match status" value="1"/>
</dbReference>
<keyword evidence="2" id="KW-1185">Reference proteome</keyword>
<dbReference type="InterPro" id="IPR048061">
    <property type="entry name" value="GmtX-like"/>
</dbReference>
<dbReference type="RefSeq" id="WP_370890049.1">
    <property type="nucleotide sequence ID" value="NZ_JBGJLR010000001.1"/>
</dbReference>
<comment type="caution">
    <text evidence="1">The sequence shown here is derived from an EMBL/GenBank/DDBJ whole genome shotgun (WGS) entry which is preliminary data.</text>
</comment>
<evidence type="ECO:0000313" key="1">
    <source>
        <dbReference type="EMBL" id="MEZ2738001.1"/>
    </source>
</evidence>